<dbReference type="PANTHER" id="PTHR47563:SF1">
    <property type="entry name" value="PROTEIN FMP25, MITOCHONDRIAL"/>
    <property type="match status" value="1"/>
</dbReference>
<dbReference type="InterPro" id="IPR009091">
    <property type="entry name" value="RCC1/BLIP-II"/>
</dbReference>
<feature type="repeat" description="RCC1" evidence="1">
    <location>
        <begin position="297"/>
        <end position="355"/>
    </location>
</feature>
<protein>
    <submittedName>
        <fullName evidence="3">Related to FMP25 Found in Mitochondrial Proteome</fullName>
    </submittedName>
</protein>
<feature type="region of interest" description="Disordered" evidence="2">
    <location>
        <begin position="90"/>
        <end position="128"/>
    </location>
</feature>
<dbReference type="Pfam" id="PF00415">
    <property type="entry name" value="RCC1"/>
    <property type="match status" value="1"/>
</dbReference>
<feature type="region of interest" description="Disordered" evidence="2">
    <location>
        <begin position="1"/>
        <end position="64"/>
    </location>
</feature>
<dbReference type="Gene3D" id="2.130.10.30">
    <property type="entry name" value="Regulator of chromosome condensation 1/beta-lactamase-inhibitor protein II"/>
    <property type="match status" value="2"/>
</dbReference>
<reference evidence="3" key="1">
    <citation type="submission" date="2018-03" db="EMBL/GenBank/DDBJ databases">
        <authorList>
            <person name="Guldener U."/>
        </authorList>
    </citation>
    <scope>NUCLEOTIDE SEQUENCE</scope>
</reference>
<sequence length="595" mass="63219">MQPLPRSSALMRRTLGRPSTLNASRSRFAQRRRVHSSGPGGPSPSANTPPPHESSEGARPPQGPKALKFLAVFGLSAGAAYYFYPGTAPSEEAKAEKPRKPKTTKAVPVVEKKPESGPAKSSQDSPGVYAWGSNAGKVIDPTSSETAIKAPRRIAFFDDQVLRDLKLRSNFGAAINEKGNLILWGDAVSSTDPNPVTTLEGKDLVKLAVSADRVIALSSKGTVYSVPVNRNDQLTGQKVTPEGSSWIPFWHSAGQPDAVNYRILTPGSLKSGEKVVDISSGLEHCLLLTSKGRVFSAAASTLGFPSKGQLGVTGLTWLTRPDGPYDQPHELTALSDRQTIQIATGDLHSAVLDKDGRIFVWGDNIYGQLGYAGAQGKQFVDKPIPLIVEKLYAKSGYDPRVTSVAAGGTSTFFTAEANSTRFPASEEDVPSHTFDVWACGGGLHGTLGTGKFSHASSRPLKVKSLSSAFEFDEAAGKLAPIRISRLSVGDDHVAAVMDAKTPASSPKTGEDVLVWGGNEHYQLGTGKRSNLHTPTFVAGLDSASRTPDEAVPGQDQRLQLAPRRTVRLDGGKGRKVSFEQRVECGGLVTAIYSAV</sequence>
<dbReference type="PROSITE" id="PS00626">
    <property type="entry name" value="RCC1_2"/>
    <property type="match status" value="1"/>
</dbReference>
<dbReference type="GO" id="GO:0034551">
    <property type="term" value="P:mitochondrial respiratory chain complex III assembly"/>
    <property type="evidence" value="ECO:0007669"/>
    <property type="project" value="TreeGrafter"/>
</dbReference>
<dbReference type="InterPro" id="IPR053245">
    <property type="entry name" value="MitoProcess-Associated"/>
</dbReference>
<dbReference type="EMBL" id="ONZQ02000010">
    <property type="protein sequence ID" value="SPO04443.1"/>
    <property type="molecule type" value="Genomic_DNA"/>
</dbReference>
<dbReference type="Proteomes" id="UP001187682">
    <property type="component" value="Unassembled WGS sequence"/>
</dbReference>
<comment type="caution">
    <text evidence="3">The sequence shown here is derived from an EMBL/GenBank/DDBJ whole genome shotgun (WGS) entry which is preliminary data.</text>
</comment>
<name>A0AAE8N2V7_9PEZI</name>
<feature type="repeat" description="RCC1" evidence="1">
    <location>
        <begin position="356"/>
        <end position="417"/>
    </location>
</feature>
<evidence type="ECO:0000313" key="3">
    <source>
        <dbReference type="EMBL" id="SPO04443.1"/>
    </source>
</evidence>
<evidence type="ECO:0000256" key="1">
    <source>
        <dbReference type="PROSITE-ProRule" id="PRU00235"/>
    </source>
</evidence>
<dbReference type="InterPro" id="IPR000408">
    <property type="entry name" value="Reg_chr_condens"/>
</dbReference>
<feature type="repeat" description="RCC1" evidence="1">
    <location>
        <begin position="434"/>
        <end position="499"/>
    </location>
</feature>
<feature type="compositionally biased region" description="Polar residues" evidence="2">
    <location>
        <begin position="17"/>
        <end position="27"/>
    </location>
</feature>
<dbReference type="GO" id="GO:0005743">
    <property type="term" value="C:mitochondrial inner membrane"/>
    <property type="evidence" value="ECO:0007669"/>
    <property type="project" value="TreeGrafter"/>
</dbReference>
<accession>A0AAE8N2V7</accession>
<dbReference type="Pfam" id="PF13540">
    <property type="entry name" value="RCC1_2"/>
    <property type="match status" value="1"/>
</dbReference>
<dbReference type="PANTHER" id="PTHR47563">
    <property type="entry name" value="PROTEIN FMP25, MITOCHONDRIAL"/>
    <property type="match status" value="1"/>
</dbReference>
<dbReference type="AlphaFoldDB" id="A0AAE8N2V7"/>
<evidence type="ECO:0000313" key="4">
    <source>
        <dbReference type="Proteomes" id="UP001187682"/>
    </source>
</evidence>
<organism evidence="3 4">
    <name type="scientific">Cephalotrichum gorgonifer</name>
    <dbReference type="NCBI Taxonomy" id="2041049"/>
    <lineage>
        <taxon>Eukaryota</taxon>
        <taxon>Fungi</taxon>
        <taxon>Dikarya</taxon>
        <taxon>Ascomycota</taxon>
        <taxon>Pezizomycotina</taxon>
        <taxon>Sordariomycetes</taxon>
        <taxon>Hypocreomycetidae</taxon>
        <taxon>Microascales</taxon>
        <taxon>Microascaceae</taxon>
        <taxon>Cephalotrichum</taxon>
    </lineage>
</organism>
<evidence type="ECO:0000256" key="2">
    <source>
        <dbReference type="SAM" id="MobiDB-lite"/>
    </source>
</evidence>
<dbReference type="PROSITE" id="PS50012">
    <property type="entry name" value="RCC1_3"/>
    <property type="match status" value="3"/>
</dbReference>
<keyword evidence="4" id="KW-1185">Reference proteome</keyword>
<dbReference type="SUPFAM" id="SSF50985">
    <property type="entry name" value="RCC1/BLIP-II"/>
    <property type="match status" value="1"/>
</dbReference>
<gene>
    <name evidence="3" type="ORF">DNG_07128</name>
</gene>
<proteinExistence type="predicted"/>